<evidence type="ECO:0000313" key="2">
    <source>
        <dbReference type="Proteomes" id="UP000243106"/>
    </source>
</evidence>
<protein>
    <submittedName>
        <fullName evidence="1">Uncharacterized protein</fullName>
    </submittedName>
</protein>
<organism evidence="1 2">
    <name type="scientific">Roseivivax halotolerans</name>
    <dbReference type="NCBI Taxonomy" id="93684"/>
    <lineage>
        <taxon>Bacteria</taxon>
        <taxon>Pseudomonadati</taxon>
        <taxon>Pseudomonadota</taxon>
        <taxon>Alphaproteobacteria</taxon>
        <taxon>Rhodobacterales</taxon>
        <taxon>Roseobacteraceae</taxon>
        <taxon>Roseivivax</taxon>
    </lineage>
</organism>
<sequence length="140" mass="15504">MPMTQIAALPAPRPEAAPRYPQEPLLEYLRTAQRSVRSRARADLFHACAALSDDPEISARASAEVLMRCLGQALNKRPHLHRPGESARSFDEAWLLQLSNSLHSGDTSSAVFLLNSRVPPHARQAIIFLLRAVADGIRQF</sequence>
<keyword evidence="2" id="KW-1185">Reference proteome</keyword>
<name>A0A1I5Z836_9RHOB</name>
<evidence type="ECO:0000313" key="1">
    <source>
        <dbReference type="EMBL" id="SFQ52612.1"/>
    </source>
</evidence>
<proteinExistence type="predicted"/>
<reference evidence="2" key="1">
    <citation type="submission" date="2016-10" db="EMBL/GenBank/DDBJ databases">
        <authorList>
            <person name="Varghese N."/>
            <person name="Submissions S."/>
        </authorList>
    </citation>
    <scope>NUCLEOTIDE SEQUENCE [LARGE SCALE GENOMIC DNA]</scope>
    <source>
        <strain evidence="2">JCM 10271</strain>
    </source>
</reference>
<gene>
    <name evidence="1" type="ORF">SAMN05421853_10892</name>
</gene>
<dbReference type="EMBL" id="FOXV01000008">
    <property type="protein sequence ID" value="SFQ52612.1"/>
    <property type="molecule type" value="Genomic_DNA"/>
</dbReference>
<dbReference type="AlphaFoldDB" id="A0A1I5Z836"/>
<accession>A0A1I5Z836</accession>
<dbReference type="Proteomes" id="UP000243106">
    <property type="component" value="Unassembled WGS sequence"/>
</dbReference>
<dbReference type="STRING" id="93684.SAMN05421853_10892"/>